<dbReference type="GO" id="GO:0043010">
    <property type="term" value="P:camera-type eye development"/>
    <property type="evidence" value="ECO:0007669"/>
    <property type="project" value="Ensembl"/>
</dbReference>
<name>A0A3P8UUC7_CYNSE</name>
<reference evidence="5" key="3">
    <citation type="submission" date="2025-09" db="UniProtKB">
        <authorList>
            <consortium name="Ensembl"/>
        </authorList>
    </citation>
    <scope>IDENTIFICATION</scope>
</reference>
<dbReference type="InParanoid" id="A0A3P8UUC7"/>
<dbReference type="PROSITE" id="PS50088">
    <property type="entry name" value="ANK_REPEAT"/>
    <property type="match status" value="2"/>
</dbReference>
<dbReference type="PANTHER" id="PTHR24173">
    <property type="entry name" value="ANKYRIN REPEAT CONTAINING"/>
    <property type="match status" value="1"/>
</dbReference>
<dbReference type="GeneTree" id="ENSGT00500000044852"/>
<dbReference type="SMART" id="SM00248">
    <property type="entry name" value="ANK"/>
    <property type="match status" value="3"/>
</dbReference>
<evidence type="ECO:0000313" key="5">
    <source>
        <dbReference type="Ensembl" id="ENSCSEP00000005424.1"/>
    </source>
</evidence>
<evidence type="ECO:0000256" key="4">
    <source>
        <dbReference type="SAM" id="MobiDB-lite"/>
    </source>
</evidence>
<evidence type="ECO:0000313" key="6">
    <source>
        <dbReference type="Proteomes" id="UP000265120"/>
    </source>
</evidence>
<keyword evidence="6" id="KW-1185">Reference proteome</keyword>
<feature type="compositionally biased region" description="Acidic residues" evidence="4">
    <location>
        <begin position="57"/>
        <end position="67"/>
    </location>
</feature>
<dbReference type="Proteomes" id="UP000265120">
    <property type="component" value="Chromosome 11"/>
</dbReference>
<dbReference type="PROSITE" id="PS50297">
    <property type="entry name" value="ANK_REP_REGION"/>
    <property type="match status" value="2"/>
</dbReference>
<evidence type="ECO:0000256" key="3">
    <source>
        <dbReference type="PROSITE-ProRule" id="PRU00023"/>
    </source>
</evidence>
<proteinExistence type="predicted"/>
<protein>
    <submittedName>
        <fullName evidence="5">Ankyrin repeat domain 33</fullName>
    </submittedName>
</protein>
<dbReference type="SUPFAM" id="SSF48403">
    <property type="entry name" value="Ankyrin repeat"/>
    <property type="match status" value="1"/>
</dbReference>
<feature type="repeat" description="ANK" evidence="3">
    <location>
        <begin position="159"/>
        <end position="191"/>
    </location>
</feature>
<sequence length="504" mass="56246">MHSIHPANMCNDRHFTDVDNRTEHYLSCFPHGQMASAADDRYLGSGPSGDGIHPAGDESESESDSDSDSILSDDSVLPVYTPETKDRCAAGSTLYSACARNEVFSLRRVLERGVTKEEVMELDINGWNGLMVACCKGFVEVVYGLHSCPFIDINHQDNEGNTALMIAAQAGHVNTVMYLINYFPGIDLEVKDCRGFTALIKAAMTGRSDVVSALVMAGADTQAVDSTKRKCAQEWALKTGRYETSNRMRRLNMRRRAEQFCDSFIPEWPELKDRVAAAAAEKSAREKIRELIKNTFGFRFPRDPEDNGVMDHMVRITTSLHSPLISTGCHPLCPSSPPEVGKRRLAVPELLGKHSKTELEEKSVSHSTASAPHMIPTMHSAETIATSCCADAERRGSILSLASSKVASAFIPRSMARKNSVFPSGCIPQVSICRPTEATPKKEKKKKMMKMDKSKKEKKKKMKMDKSFLEPPKWKYKERKDEKKKSEREKADKDKKEKNDSQRK</sequence>
<dbReference type="OMA" id="FLEPPMW"/>
<dbReference type="AlphaFoldDB" id="A0A3P8UUC7"/>
<feature type="region of interest" description="Disordered" evidence="4">
    <location>
        <begin position="39"/>
        <end position="76"/>
    </location>
</feature>
<dbReference type="InterPro" id="IPR036770">
    <property type="entry name" value="Ankyrin_rpt-contain_sf"/>
</dbReference>
<dbReference type="STRING" id="244447.ENSCSEP00000005424"/>
<dbReference type="Pfam" id="PF12796">
    <property type="entry name" value="Ank_2"/>
    <property type="match status" value="1"/>
</dbReference>
<keyword evidence="1" id="KW-0677">Repeat</keyword>
<dbReference type="InterPro" id="IPR002110">
    <property type="entry name" value="Ankyrin_rpt"/>
</dbReference>
<reference evidence="5" key="2">
    <citation type="submission" date="2025-08" db="UniProtKB">
        <authorList>
            <consortium name="Ensembl"/>
        </authorList>
    </citation>
    <scope>IDENTIFICATION</scope>
</reference>
<dbReference type="Ensembl" id="ENSCSET00000005483.1">
    <property type="protein sequence ID" value="ENSCSEP00000005424.1"/>
    <property type="gene ID" value="ENSCSEG00000003516.1"/>
</dbReference>
<keyword evidence="2 3" id="KW-0040">ANK repeat</keyword>
<dbReference type="Gene3D" id="1.25.40.20">
    <property type="entry name" value="Ankyrin repeat-containing domain"/>
    <property type="match status" value="1"/>
</dbReference>
<dbReference type="KEGG" id="csem:103385982"/>
<dbReference type="PANTHER" id="PTHR24173:SF84">
    <property type="entry name" value="ANKYRIN REPEAT DOMAIN 33AB"/>
    <property type="match status" value="1"/>
</dbReference>
<evidence type="ECO:0000256" key="2">
    <source>
        <dbReference type="ARBA" id="ARBA00023043"/>
    </source>
</evidence>
<evidence type="ECO:0000256" key="1">
    <source>
        <dbReference type="ARBA" id="ARBA00022737"/>
    </source>
</evidence>
<accession>A0A3P8UUC7</accession>
<feature type="repeat" description="ANK" evidence="3">
    <location>
        <begin position="194"/>
        <end position="226"/>
    </location>
</feature>
<feature type="compositionally biased region" description="Basic and acidic residues" evidence="4">
    <location>
        <begin position="464"/>
        <end position="504"/>
    </location>
</feature>
<organism evidence="5 6">
    <name type="scientific">Cynoglossus semilaevis</name>
    <name type="common">Tongue sole</name>
    <dbReference type="NCBI Taxonomy" id="244447"/>
    <lineage>
        <taxon>Eukaryota</taxon>
        <taxon>Metazoa</taxon>
        <taxon>Chordata</taxon>
        <taxon>Craniata</taxon>
        <taxon>Vertebrata</taxon>
        <taxon>Euteleostomi</taxon>
        <taxon>Actinopterygii</taxon>
        <taxon>Neopterygii</taxon>
        <taxon>Teleostei</taxon>
        <taxon>Neoteleostei</taxon>
        <taxon>Acanthomorphata</taxon>
        <taxon>Carangaria</taxon>
        <taxon>Pleuronectiformes</taxon>
        <taxon>Pleuronectoidei</taxon>
        <taxon>Cynoglossidae</taxon>
        <taxon>Cynoglossinae</taxon>
        <taxon>Cynoglossus</taxon>
    </lineage>
</organism>
<feature type="region of interest" description="Disordered" evidence="4">
    <location>
        <begin position="437"/>
        <end position="504"/>
    </location>
</feature>
<reference evidence="5 6" key="1">
    <citation type="journal article" date="2014" name="Nat. Genet.">
        <title>Whole-genome sequence of a flatfish provides insights into ZW sex chromosome evolution and adaptation to a benthic lifestyle.</title>
        <authorList>
            <person name="Chen S."/>
            <person name="Zhang G."/>
            <person name="Shao C."/>
            <person name="Huang Q."/>
            <person name="Liu G."/>
            <person name="Zhang P."/>
            <person name="Song W."/>
            <person name="An N."/>
            <person name="Chalopin D."/>
            <person name="Volff J.N."/>
            <person name="Hong Y."/>
            <person name="Li Q."/>
            <person name="Sha Z."/>
            <person name="Zhou H."/>
            <person name="Xie M."/>
            <person name="Yu Q."/>
            <person name="Liu Y."/>
            <person name="Xiang H."/>
            <person name="Wang N."/>
            <person name="Wu K."/>
            <person name="Yang C."/>
            <person name="Zhou Q."/>
            <person name="Liao X."/>
            <person name="Yang L."/>
            <person name="Hu Q."/>
            <person name="Zhang J."/>
            <person name="Meng L."/>
            <person name="Jin L."/>
            <person name="Tian Y."/>
            <person name="Lian J."/>
            <person name="Yang J."/>
            <person name="Miao G."/>
            <person name="Liu S."/>
            <person name="Liang Z."/>
            <person name="Yan F."/>
            <person name="Li Y."/>
            <person name="Sun B."/>
            <person name="Zhang H."/>
            <person name="Zhang J."/>
            <person name="Zhu Y."/>
            <person name="Du M."/>
            <person name="Zhao Y."/>
            <person name="Schartl M."/>
            <person name="Tang Q."/>
            <person name="Wang J."/>
        </authorList>
    </citation>
    <scope>NUCLEOTIDE SEQUENCE</scope>
</reference>